<keyword evidence="7 10" id="KW-0472">Membrane</keyword>
<evidence type="ECO:0000256" key="7">
    <source>
        <dbReference type="ARBA" id="ARBA00023136"/>
    </source>
</evidence>
<evidence type="ECO:0000256" key="9">
    <source>
        <dbReference type="ARBA" id="ARBA00023310"/>
    </source>
</evidence>
<keyword evidence="8 10" id="KW-0139">CF(1)</keyword>
<comment type="subunit">
    <text evidence="4 10 11">F-type ATPases have 2 components, CF(1) - the catalytic core - and CF(0) - the membrane proton channel. CF(1) has five subunits: alpha(3), beta(3), gamma(1), delta(1), epsilon(1). CF(0) has three main subunits: a, b and c.</text>
</comment>
<keyword evidence="10" id="KW-0375">Hydrogen ion transport</keyword>
<evidence type="ECO:0000313" key="15">
    <source>
        <dbReference type="EMBL" id="MCS0659720.1"/>
    </source>
</evidence>
<proteinExistence type="inferred from homology"/>
<evidence type="ECO:0000256" key="12">
    <source>
        <dbReference type="SAM" id="Coils"/>
    </source>
</evidence>
<keyword evidence="12" id="KW-0175">Coiled coil</keyword>
<gene>
    <name evidence="10" type="primary">atpC</name>
    <name evidence="15" type="ORF">NX778_16740</name>
</gene>
<keyword evidence="9 10" id="KW-0066">ATP synthesis</keyword>
<dbReference type="SUPFAM" id="SSF46604">
    <property type="entry name" value="Epsilon subunit of F1F0-ATP synthase C-terminal domain"/>
    <property type="match status" value="1"/>
</dbReference>
<evidence type="ECO:0000256" key="10">
    <source>
        <dbReference type="HAMAP-Rule" id="MF_00530"/>
    </source>
</evidence>
<evidence type="ECO:0000256" key="1">
    <source>
        <dbReference type="ARBA" id="ARBA00003543"/>
    </source>
</evidence>
<feature type="domain" description="ATP synthase epsilon subunit C-terminal" evidence="13">
    <location>
        <begin position="90"/>
        <end position="134"/>
    </location>
</feature>
<evidence type="ECO:0000256" key="2">
    <source>
        <dbReference type="ARBA" id="ARBA00004202"/>
    </source>
</evidence>
<dbReference type="InterPro" id="IPR020547">
    <property type="entry name" value="ATP_synth_F1_esu_C"/>
</dbReference>
<evidence type="ECO:0000256" key="3">
    <source>
        <dbReference type="ARBA" id="ARBA00005712"/>
    </source>
</evidence>
<sequence>MAHTIHVDVVSAEDLIFSGEAEFVALPGEAGELGIYPKHTPLITRVKPGAVRIKVPARNDEEFVFVAGGILEVQPNRVTVLADTAIRGADLDEAKAQEAKKRAEELMQNKDAAIDYAKAQSELAAAIAQLAAIQKLRAKR</sequence>
<evidence type="ECO:0000313" key="16">
    <source>
        <dbReference type="Proteomes" id="UP001204621"/>
    </source>
</evidence>
<dbReference type="RefSeq" id="WP_258812916.1">
    <property type="nucleotide sequence ID" value="NZ_JANUGU010000006.1"/>
</dbReference>
<organism evidence="15 16">
    <name type="scientific">Massilia terrae</name>
    <dbReference type="NCBI Taxonomy" id="1811224"/>
    <lineage>
        <taxon>Bacteria</taxon>
        <taxon>Pseudomonadati</taxon>
        <taxon>Pseudomonadota</taxon>
        <taxon>Betaproteobacteria</taxon>
        <taxon>Burkholderiales</taxon>
        <taxon>Oxalobacteraceae</taxon>
        <taxon>Telluria group</taxon>
        <taxon>Massilia</taxon>
    </lineage>
</organism>
<dbReference type="InterPro" id="IPR020546">
    <property type="entry name" value="ATP_synth_F1_dsu/esu_N"/>
</dbReference>
<dbReference type="PANTHER" id="PTHR13822">
    <property type="entry name" value="ATP SYNTHASE DELTA/EPSILON CHAIN"/>
    <property type="match status" value="1"/>
</dbReference>
<dbReference type="Pfam" id="PF02823">
    <property type="entry name" value="ATP-synt_DE_N"/>
    <property type="match status" value="1"/>
</dbReference>
<reference evidence="15 16" key="1">
    <citation type="submission" date="2022-08" db="EMBL/GenBank/DDBJ databases">
        <title>Reclassification of Massilia species as members of the genera Telluria, Duganella, Pseudoduganella, Mokoshia gen. nov. and Zemynaea gen. nov. using orthogonal and non-orthogonal genome-based approaches.</title>
        <authorList>
            <person name="Bowman J.P."/>
        </authorList>
    </citation>
    <scope>NUCLEOTIDE SEQUENCE [LARGE SCALE GENOMIC DNA]</scope>
    <source>
        <strain evidence="15 16">JCM 31606</strain>
    </source>
</reference>
<accession>A0ABT2D2U8</accession>
<dbReference type="PANTHER" id="PTHR13822:SF10">
    <property type="entry name" value="ATP SYNTHASE EPSILON CHAIN, CHLOROPLASTIC"/>
    <property type="match status" value="1"/>
</dbReference>
<evidence type="ECO:0000256" key="4">
    <source>
        <dbReference type="ARBA" id="ARBA00011648"/>
    </source>
</evidence>
<dbReference type="InterPro" id="IPR001469">
    <property type="entry name" value="ATP_synth_F1_dsu/esu"/>
</dbReference>
<dbReference type="Gene3D" id="1.20.5.440">
    <property type="entry name" value="ATP synthase delta/epsilon subunit, C-terminal domain"/>
    <property type="match status" value="1"/>
</dbReference>
<evidence type="ECO:0000256" key="8">
    <source>
        <dbReference type="ARBA" id="ARBA00023196"/>
    </source>
</evidence>
<dbReference type="SUPFAM" id="SSF51344">
    <property type="entry name" value="Epsilon subunit of F1F0-ATP synthase N-terminal domain"/>
    <property type="match status" value="1"/>
</dbReference>
<dbReference type="InterPro" id="IPR036771">
    <property type="entry name" value="ATPsynth_dsu/esu_N"/>
</dbReference>
<keyword evidence="6 10" id="KW-0406">Ion transport</keyword>
<dbReference type="NCBIfam" id="NF001847">
    <property type="entry name" value="PRK00571.1-4"/>
    <property type="match status" value="1"/>
</dbReference>
<name>A0ABT2D2U8_9BURK</name>
<comment type="caution">
    <text evidence="15">The sequence shown here is derived from an EMBL/GenBank/DDBJ whole genome shotgun (WGS) entry which is preliminary data.</text>
</comment>
<feature type="domain" description="ATP synthase F1 complex delta/epsilon subunit N-terminal" evidence="14">
    <location>
        <begin position="5"/>
        <end position="85"/>
    </location>
</feature>
<dbReference type="Pfam" id="PF00401">
    <property type="entry name" value="ATP-synt_DE"/>
    <property type="match status" value="1"/>
</dbReference>
<comment type="similarity">
    <text evidence="3 10 11">Belongs to the ATPase epsilon chain family.</text>
</comment>
<keyword evidence="16" id="KW-1185">Reference proteome</keyword>
<dbReference type="NCBIfam" id="TIGR01216">
    <property type="entry name" value="ATP_synt_epsi"/>
    <property type="match status" value="1"/>
</dbReference>
<evidence type="ECO:0000259" key="13">
    <source>
        <dbReference type="Pfam" id="PF00401"/>
    </source>
</evidence>
<keyword evidence="10" id="KW-1003">Cell membrane</keyword>
<dbReference type="EMBL" id="JANUGU010000006">
    <property type="protein sequence ID" value="MCS0659720.1"/>
    <property type="molecule type" value="Genomic_DNA"/>
</dbReference>
<feature type="coiled-coil region" evidence="12">
    <location>
        <begin position="89"/>
        <end position="136"/>
    </location>
</feature>
<evidence type="ECO:0000256" key="6">
    <source>
        <dbReference type="ARBA" id="ARBA00023065"/>
    </source>
</evidence>
<comment type="function">
    <text evidence="1 10">Produces ATP from ADP in the presence of a proton gradient across the membrane.</text>
</comment>
<dbReference type="Gene3D" id="2.60.15.10">
    <property type="entry name" value="F0F1 ATP synthase delta/epsilon subunit, N-terminal"/>
    <property type="match status" value="1"/>
</dbReference>
<evidence type="ECO:0000256" key="5">
    <source>
        <dbReference type="ARBA" id="ARBA00022448"/>
    </source>
</evidence>
<evidence type="ECO:0000256" key="11">
    <source>
        <dbReference type="RuleBase" id="RU003656"/>
    </source>
</evidence>
<dbReference type="Proteomes" id="UP001204621">
    <property type="component" value="Unassembled WGS sequence"/>
</dbReference>
<dbReference type="CDD" id="cd12152">
    <property type="entry name" value="F1-ATPase_delta"/>
    <property type="match status" value="1"/>
</dbReference>
<dbReference type="InterPro" id="IPR036794">
    <property type="entry name" value="ATP_F1_dsu/esu_C_sf"/>
</dbReference>
<comment type="subcellular location">
    <subcellularLocation>
        <location evidence="2 10">Cell membrane</location>
        <topology evidence="2 10">Peripheral membrane protein</topology>
    </subcellularLocation>
</comment>
<protein>
    <recommendedName>
        <fullName evidence="10">ATP synthase epsilon chain</fullName>
    </recommendedName>
    <alternativeName>
        <fullName evidence="10">ATP synthase F1 sector epsilon subunit</fullName>
    </alternativeName>
    <alternativeName>
        <fullName evidence="10">F-ATPase epsilon subunit</fullName>
    </alternativeName>
</protein>
<evidence type="ECO:0000259" key="14">
    <source>
        <dbReference type="Pfam" id="PF02823"/>
    </source>
</evidence>
<dbReference type="HAMAP" id="MF_00530">
    <property type="entry name" value="ATP_synth_epsil_bac"/>
    <property type="match status" value="1"/>
</dbReference>
<keyword evidence="5 10" id="KW-0813">Transport</keyword>